<comment type="caution">
    <text evidence="4">The sequence shown here is derived from an EMBL/GenBank/DDBJ whole genome shotgun (WGS) entry which is preliminary data.</text>
</comment>
<evidence type="ECO:0000256" key="2">
    <source>
        <dbReference type="SAM" id="Phobius"/>
    </source>
</evidence>
<feature type="region of interest" description="Disordered" evidence="1">
    <location>
        <begin position="245"/>
        <end position="270"/>
    </location>
</feature>
<dbReference type="Proteomes" id="UP001501411">
    <property type="component" value="Unassembled WGS sequence"/>
</dbReference>
<name>A0ABP9AQ49_9SPHI</name>
<dbReference type="PANTHER" id="PTHR39200:SF1">
    <property type="entry name" value="AUTO-TRANSPORTER ADHESIN HEAD GIN DOMAIN-CONTAINING PROTEIN-RELATED"/>
    <property type="match status" value="1"/>
</dbReference>
<evidence type="ECO:0000259" key="3">
    <source>
        <dbReference type="Pfam" id="PF10988"/>
    </source>
</evidence>
<keyword evidence="5" id="KW-1185">Reference proteome</keyword>
<reference evidence="5" key="1">
    <citation type="journal article" date="2019" name="Int. J. Syst. Evol. Microbiol.">
        <title>The Global Catalogue of Microorganisms (GCM) 10K type strain sequencing project: providing services to taxonomists for standard genome sequencing and annotation.</title>
        <authorList>
            <consortium name="The Broad Institute Genomics Platform"/>
            <consortium name="The Broad Institute Genome Sequencing Center for Infectious Disease"/>
            <person name="Wu L."/>
            <person name="Ma J."/>
        </authorList>
    </citation>
    <scope>NUCLEOTIDE SEQUENCE [LARGE SCALE GENOMIC DNA]</scope>
    <source>
        <strain evidence="5">JCM 18200</strain>
    </source>
</reference>
<proteinExistence type="predicted"/>
<feature type="domain" description="Putative auto-transporter adhesin head GIN" evidence="3">
    <location>
        <begin position="68"/>
        <end position="254"/>
    </location>
</feature>
<keyword evidence="2" id="KW-1133">Transmembrane helix</keyword>
<protein>
    <submittedName>
        <fullName evidence="4">Head GIN domain-containing protein</fullName>
    </submittedName>
</protein>
<gene>
    <name evidence="4" type="ORF">GCM10023231_10490</name>
</gene>
<organism evidence="4 5">
    <name type="scientific">Olivibacter ginsenosidimutans</name>
    <dbReference type="NCBI Taxonomy" id="1176537"/>
    <lineage>
        <taxon>Bacteria</taxon>
        <taxon>Pseudomonadati</taxon>
        <taxon>Bacteroidota</taxon>
        <taxon>Sphingobacteriia</taxon>
        <taxon>Sphingobacteriales</taxon>
        <taxon>Sphingobacteriaceae</taxon>
        <taxon>Olivibacter</taxon>
    </lineage>
</organism>
<feature type="transmembrane region" description="Helical" evidence="2">
    <location>
        <begin position="34"/>
        <end position="54"/>
    </location>
</feature>
<keyword evidence="2" id="KW-0472">Membrane</keyword>
<dbReference type="Gene3D" id="2.160.20.120">
    <property type="match status" value="1"/>
</dbReference>
<sequence length="270" mass="28987">MQHLPILGVILKKFTYIDKIDYNNINMKQKISSIGWLMLLLPFLCIGISQATVLHGKSYDETRQVSGFHAIENVGSIDVEITIGNQESLKIIGNKEAIDLVETQVKNGILVIRIKNNHEKLFNNWKVQKNLRIQLTAKSLDGIKQSGSGNIKVNNTVKGDQLRVAVSGSGDMVVPVAVTHLSAAITGSGDMDIQGSAQTADIRVTGSGDFEGNALKTKEANVTVTGSGDLDIFVSDTLNAQLSGSGDITYDGNPKQVNKHKSGSGDISAK</sequence>
<evidence type="ECO:0000313" key="5">
    <source>
        <dbReference type="Proteomes" id="UP001501411"/>
    </source>
</evidence>
<dbReference type="EMBL" id="BAABIQ010000005">
    <property type="protein sequence ID" value="GAA4784659.1"/>
    <property type="molecule type" value="Genomic_DNA"/>
</dbReference>
<accession>A0ABP9AQ49</accession>
<dbReference type="InterPro" id="IPR021255">
    <property type="entry name" value="DUF2807"/>
</dbReference>
<dbReference type="PANTHER" id="PTHR39200">
    <property type="entry name" value="HYPOTHETICAL EXPORTED PROTEIN"/>
    <property type="match status" value="1"/>
</dbReference>
<dbReference type="Pfam" id="PF10988">
    <property type="entry name" value="DUF2807"/>
    <property type="match status" value="1"/>
</dbReference>
<evidence type="ECO:0000256" key="1">
    <source>
        <dbReference type="SAM" id="MobiDB-lite"/>
    </source>
</evidence>
<evidence type="ECO:0000313" key="4">
    <source>
        <dbReference type="EMBL" id="GAA4784659.1"/>
    </source>
</evidence>
<keyword evidence="2" id="KW-0812">Transmembrane</keyword>